<dbReference type="Proteomes" id="UP000236370">
    <property type="component" value="Unassembled WGS sequence"/>
</dbReference>
<reference evidence="1 2" key="1">
    <citation type="submission" date="2017-12" db="EMBL/GenBank/DDBJ databases">
        <title>High-resolution comparative analysis of great ape genomes.</title>
        <authorList>
            <person name="Pollen A."/>
            <person name="Hastie A."/>
            <person name="Hormozdiari F."/>
            <person name="Dougherty M."/>
            <person name="Liu R."/>
            <person name="Chaisson M."/>
            <person name="Hoppe E."/>
            <person name="Hill C."/>
            <person name="Pang A."/>
            <person name="Hillier L."/>
            <person name="Baker C."/>
            <person name="Armstrong J."/>
            <person name="Shendure J."/>
            <person name="Paten B."/>
            <person name="Wilson R."/>
            <person name="Chao H."/>
            <person name="Schneider V."/>
            <person name="Ventura M."/>
            <person name="Kronenberg Z."/>
            <person name="Murali S."/>
            <person name="Gordon D."/>
            <person name="Cantsilieris S."/>
            <person name="Munson K."/>
            <person name="Nelson B."/>
            <person name="Raja A."/>
            <person name="Underwood J."/>
            <person name="Diekhans M."/>
            <person name="Fiddes I."/>
            <person name="Haussler D."/>
            <person name="Eichler E."/>
        </authorList>
    </citation>
    <scope>NUCLEOTIDE SEQUENCE [LARGE SCALE GENOMIC DNA]</scope>
    <source>
        <strain evidence="1">Yerkes chimp pedigree #C0471</strain>
    </source>
</reference>
<gene>
    <name evidence="1" type="ORF">CK820_G0039408</name>
</gene>
<sequence length="39" mass="3990">MLGKGVVGGGGGTKAPKPSFVSYVRPEVLLCCPDWNAVV</sequence>
<name>A0A2J8Q9L4_PANTR</name>
<accession>A0A2J8Q9L4</accession>
<organism evidence="1 2">
    <name type="scientific">Pan troglodytes</name>
    <name type="common">Chimpanzee</name>
    <dbReference type="NCBI Taxonomy" id="9598"/>
    <lineage>
        <taxon>Eukaryota</taxon>
        <taxon>Metazoa</taxon>
        <taxon>Chordata</taxon>
        <taxon>Craniata</taxon>
        <taxon>Vertebrata</taxon>
        <taxon>Euteleostomi</taxon>
        <taxon>Mammalia</taxon>
        <taxon>Eutheria</taxon>
        <taxon>Euarchontoglires</taxon>
        <taxon>Primates</taxon>
        <taxon>Haplorrhini</taxon>
        <taxon>Catarrhini</taxon>
        <taxon>Hominidae</taxon>
        <taxon>Pan</taxon>
    </lineage>
</organism>
<dbReference type="AlphaFoldDB" id="A0A2J8Q9L4"/>
<evidence type="ECO:0000313" key="1">
    <source>
        <dbReference type="EMBL" id="PNI92962.1"/>
    </source>
</evidence>
<protein>
    <submittedName>
        <fullName evidence="1">MTMR12 isoform 5</fullName>
    </submittedName>
</protein>
<dbReference type="EMBL" id="NBAG03000058">
    <property type="protein sequence ID" value="PNI92962.1"/>
    <property type="molecule type" value="Genomic_DNA"/>
</dbReference>
<comment type="caution">
    <text evidence="1">The sequence shown here is derived from an EMBL/GenBank/DDBJ whole genome shotgun (WGS) entry which is preliminary data.</text>
</comment>
<evidence type="ECO:0000313" key="2">
    <source>
        <dbReference type="Proteomes" id="UP000236370"/>
    </source>
</evidence>
<proteinExistence type="predicted"/>